<dbReference type="Proteomes" id="UP000609346">
    <property type="component" value="Unassembled WGS sequence"/>
</dbReference>
<dbReference type="Gene3D" id="3.40.50.300">
    <property type="entry name" value="P-loop containing nucleotide triphosphate hydrolases"/>
    <property type="match status" value="2"/>
</dbReference>
<evidence type="ECO:0000256" key="7">
    <source>
        <dbReference type="ARBA" id="ARBA00022840"/>
    </source>
</evidence>
<dbReference type="Pfam" id="PF00005">
    <property type="entry name" value="ABC_tran"/>
    <property type="match status" value="1"/>
</dbReference>
<evidence type="ECO:0000259" key="14">
    <source>
        <dbReference type="PROSITE" id="PS50893"/>
    </source>
</evidence>
<dbReference type="InterPro" id="IPR017871">
    <property type="entry name" value="ABC_transporter-like_CS"/>
</dbReference>
<evidence type="ECO:0000256" key="10">
    <source>
        <dbReference type="ARBA" id="ARBA00023204"/>
    </source>
</evidence>
<keyword evidence="7 15" id="KW-0067">ATP-binding</keyword>
<dbReference type="Gene3D" id="1.20.1580.10">
    <property type="entry name" value="ABC transporter ATPase like domain"/>
    <property type="match status" value="2"/>
</dbReference>
<evidence type="ECO:0000313" key="16">
    <source>
        <dbReference type="Proteomes" id="UP000609346"/>
    </source>
</evidence>
<evidence type="ECO:0000313" key="15">
    <source>
        <dbReference type="EMBL" id="MBD3919444.1"/>
    </source>
</evidence>
<evidence type="ECO:0000256" key="2">
    <source>
        <dbReference type="ARBA" id="ARBA00022490"/>
    </source>
</evidence>
<dbReference type="PANTHER" id="PTHR43152">
    <property type="entry name" value="UVRABC SYSTEM PROTEIN A"/>
    <property type="match status" value="1"/>
</dbReference>
<dbReference type="InterPro" id="IPR027417">
    <property type="entry name" value="P-loop_NTPase"/>
</dbReference>
<protein>
    <recommendedName>
        <fullName evidence="12">UvrABC system protein A</fullName>
    </recommendedName>
    <alternativeName>
        <fullName evidence="13">Excinuclease ABC subunit A</fullName>
    </alternativeName>
</protein>
<dbReference type="PROSITE" id="PS50893">
    <property type="entry name" value="ABC_TRANSPORTER_2"/>
    <property type="match status" value="1"/>
</dbReference>
<evidence type="ECO:0000256" key="4">
    <source>
        <dbReference type="ARBA" id="ARBA00022741"/>
    </source>
</evidence>
<comment type="similarity">
    <text evidence="11">Belongs to the ABC transporter superfamily. UvrA family.</text>
</comment>
<keyword evidence="3" id="KW-0677">Repeat</keyword>
<keyword evidence="6" id="KW-0228">DNA excision</keyword>
<dbReference type="GO" id="GO:0005524">
    <property type="term" value="F:ATP binding"/>
    <property type="evidence" value="ECO:0007669"/>
    <property type="project" value="UniProtKB-KW"/>
</dbReference>
<dbReference type="RefSeq" id="WP_191203685.1">
    <property type="nucleotide sequence ID" value="NZ_JACXZA010000002.1"/>
</dbReference>
<gene>
    <name evidence="15" type="ORF">H8B09_11830</name>
</gene>
<proteinExistence type="inferred from homology"/>
<evidence type="ECO:0000256" key="5">
    <source>
        <dbReference type="ARBA" id="ARBA00022763"/>
    </source>
</evidence>
<evidence type="ECO:0000256" key="13">
    <source>
        <dbReference type="ARBA" id="ARBA00042156"/>
    </source>
</evidence>
<dbReference type="InterPro" id="IPR003439">
    <property type="entry name" value="ABC_transporter-like_ATP-bd"/>
</dbReference>
<keyword evidence="4" id="KW-0547">Nucleotide-binding</keyword>
<keyword evidence="2" id="KW-0963">Cytoplasm</keyword>
<comment type="caution">
    <text evidence="15">The sequence shown here is derived from an EMBL/GenBank/DDBJ whole genome shotgun (WGS) entry which is preliminary data.</text>
</comment>
<name>A0ABR8MZ36_9BACL</name>
<reference evidence="15 16" key="1">
    <citation type="submission" date="2020-09" db="EMBL/GenBank/DDBJ databases">
        <title>Paenibacillus sp. strain PR3 16S rRNA gene Genome sequencing and assembly.</title>
        <authorList>
            <person name="Kim J."/>
        </authorList>
    </citation>
    <scope>NUCLEOTIDE SEQUENCE [LARGE SCALE GENOMIC DNA]</scope>
    <source>
        <strain evidence="15 16">PR3</strain>
    </source>
</reference>
<evidence type="ECO:0000256" key="11">
    <source>
        <dbReference type="ARBA" id="ARBA00038000"/>
    </source>
</evidence>
<evidence type="ECO:0000256" key="1">
    <source>
        <dbReference type="ARBA" id="ARBA00004496"/>
    </source>
</evidence>
<sequence>MQTFIEIQGARIHNLKNMNVRIPRGMLTVITGVSGSGKSSLAFDTLFEEGKRRYLMFSGTQFMVDATAHFDSITGMSPTVAVEQRIIRQSNPRSTVGTRTKIGNLLAVLFASYGHRDPAFDDGEPLSMEYFLRNSPKGMCVKCLGTGQYHQLEEEAIIPLDKPIKALFDGFIARHRLYRSSFKKFCELHDIDVNDTIRTLSDEVLLLFKYGCRRSGFSGAVVIFHDMYKHVTSKYSRHNGADKAVVLWGVQADRIACPKCSGHGISEHAIHMTIAGKTISELEQLEIGELLYILQSFKEEMPSARSLLNEMIVKLSCMSDVGLHHLSLSRQVPTLSGGEIQRLFLASYIIAEMDSIIFIFDEPTIGLHETEKALLIRIIRNLVERGNTVVAVEHDEQFMRAADYIIDIGPGAGVNGGERIFQGTLKQFMTCGTSRTAPFLSGERSLMVKQHYKPVDENKMLTISNASLHNLRDITVSIPLGVMVGVAGVSGSGKSSLIHDTLVPLLKRQLRGRMVYEEDNDFIFETNDTVISGTEHIKRCIVVDQRPIGRNKTSCPATYTGIADRIRALLARTEQAADSGYSAGLFTVNSDGGCRACKGEGITHFHIGFGNFIDVKCELCSGTGYVEEALSIRLDGLNVKDILELSVSEAVLFFGNEQSEAYDRTIHAILSTLERVGLGYMTLGQKTPTISGGEAQRIKLAKELCKPNSKDIVYILDEPTTGLSFADTEHLISLMQQLVDAGSTVIVTEHDASVLSNCDYLIELGPGGGREGGNVIATGTPIELISHERSIIGSYLRKVRA</sequence>
<evidence type="ECO:0000256" key="9">
    <source>
        <dbReference type="ARBA" id="ARBA00023125"/>
    </source>
</evidence>
<evidence type="ECO:0000256" key="8">
    <source>
        <dbReference type="ARBA" id="ARBA00022881"/>
    </source>
</evidence>
<keyword evidence="8" id="KW-0267">Excision nuclease</keyword>
<keyword evidence="16" id="KW-1185">Reference proteome</keyword>
<organism evidence="15 16">
    <name type="scientific">Paenibacillus terricola</name>
    <dbReference type="NCBI Taxonomy" id="2763503"/>
    <lineage>
        <taxon>Bacteria</taxon>
        <taxon>Bacillati</taxon>
        <taxon>Bacillota</taxon>
        <taxon>Bacilli</taxon>
        <taxon>Bacillales</taxon>
        <taxon>Paenibacillaceae</taxon>
        <taxon>Paenibacillus</taxon>
    </lineage>
</organism>
<comment type="subcellular location">
    <subcellularLocation>
        <location evidence="1">Cytoplasm</location>
    </subcellularLocation>
</comment>
<evidence type="ECO:0000256" key="12">
    <source>
        <dbReference type="ARBA" id="ARBA00039316"/>
    </source>
</evidence>
<dbReference type="EMBL" id="JACXZA010000002">
    <property type="protein sequence ID" value="MBD3919444.1"/>
    <property type="molecule type" value="Genomic_DNA"/>
</dbReference>
<keyword evidence="5" id="KW-0227">DNA damage</keyword>
<evidence type="ECO:0000256" key="6">
    <source>
        <dbReference type="ARBA" id="ARBA00022769"/>
    </source>
</evidence>
<evidence type="ECO:0000256" key="3">
    <source>
        <dbReference type="ARBA" id="ARBA00022737"/>
    </source>
</evidence>
<feature type="domain" description="ABC transporter" evidence="14">
    <location>
        <begin position="455"/>
        <end position="791"/>
    </location>
</feature>
<accession>A0ABR8MZ36</accession>
<keyword evidence="9" id="KW-0238">DNA-binding</keyword>
<dbReference type="Gene3D" id="1.10.8.280">
    <property type="entry name" value="ABC transporter ATPase domain-like"/>
    <property type="match status" value="1"/>
</dbReference>
<dbReference type="PROSITE" id="PS00211">
    <property type="entry name" value="ABC_TRANSPORTER_1"/>
    <property type="match status" value="2"/>
</dbReference>
<keyword evidence="10" id="KW-0234">DNA repair</keyword>
<dbReference type="PANTHER" id="PTHR43152:SF3">
    <property type="entry name" value="UVRABC SYSTEM PROTEIN A"/>
    <property type="match status" value="1"/>
</dbReference>
<dbReference type="SUPFAM" id="SSF52540">
    <property type="entry name" value="P-loop containing nucleoside triphosphate hydrolases"/>
    <property type="match status" value="2"/>
</dbReference>